<reference evidence="1 2" key="1">
    <citation type="submission" date="2024-01" db="EMBL/GenBank/DDBJ databases">
        <title>The genomes of 5 underutilized Papilionoideae crops provide insights into root nodulation and disease resistanc.</title>
        <authorList>
            <person name="Jiang F."/>
        </authorList>
    </citation>
    <scope>NUCLEOTIDE SEQUENCE [LARGE SCALE GENOMIC DNA]</scope>
    <source>
        <strain evidence="1">LVBAO_FW01</strain>
        <tissue evidence="1">Leaves</tissue>
    </source>
</reference>
<evidence type="ECO:0000313" key="2">
    <source>
        <dbReference type="Proteomes" id="UP001367508"/>
    </source>
</evidence>
<protein>
    <submittedName>
        <fullName evidence="1">Uncharacterized protein</fullName>
    </submittedName>
</protein>
<sequence length="254" mass="28883">MEKWNFQIAMIDMMKVYSFLHLPRLLIPRFLCCMLSPASIESFSYNQCPALQYGVDFESSRNRLFGVFGNVETLHPPLAPLICMVVENDPGIVTEPLEVHNGIQLLLTVIPSSVQEAGEESEYSFIMSLDRLSNFAEDLYLQALVPDPIPSKNSSSNTYQLRTATSTPFHDSAHPKWKIEERNSTNFALYNTNTWIIFHTGISQVAKMWMTQEFEISLQVFRGFGTDIPLSVHEIERSMTSTGKELQSGFQISR</sequence>
<organism evidence="1 2">
    <name type="scientific">Canavalia gladiata</name>
    <name type="common">Sword bean</name>
    <name type="synonym">Dolichos gladiatus</name>
    <dbReference type="NCBI Taxonomy" id="3824"/>
    <lineage>
        <taxon>Eukaryota</taxon>
        <taxon>Viridiplantae</taxon>
        <taxon>Streptophyta</taxon>
        <taxon>Embryophyta</taxon>
        <taxon>Tracheophyta</taxon>
        <taxon>Spermatophyta</taxon>
        <taxon>Magnoliopsida</taxon>
        <taxon>eudicotyledons</taxon>
        <taxon>Gunneridae</taxon>
        <taxon>Pentapetalae</taxon>
        <taxon>rosids</taxon>
        <taxon>fabids</taxon>
        <taxon>Fabales</taxon>
        <taxon>Fabaceae</taxon>
        <taxon>Papilionoideae</taxon>
        <taxon>50 kb inversion clade</taxon>
        <taxon>NPAAA clade</taxon>
        <taxon>indigoferoid/millettioid clade</taxon>
        <taxon>Phaseoleae</taxon>
        <taxon>Canavalia</taxon>
    </lineage>
</organism>
<accession>A0AAN9KVN8</accession>
<dbReference type="EMBL" id="JAYMYQ010000006">
    <property type="protein sequence ID" value="KAK7323876.1"/>
    <property type="molecule type" value="Genomic_DNA"/>
</dbReference>
<name>A0AAN9KVN8_CANGL</name>
<proteinExistence type="predicted"/>
<comment type="caution">
    <text evidence="1">The sequence shown here is derived from an EMBL/GenBank/DDBJ whole genome shotgun (WGS) entry which is preliminary data.</text>
</comment>
<evidence type="ECO:0000313" key="1">
    <source>
        <dbReference type="EMBL" id="KAK7323876.1"/>
    </source>
</evidence>
<dbReference type="Proteomes" id="UP001367508">
    <property type="component" value="Unassembled WGS sequence"/>
</dbReference>
<dbReference type="AlphaFoldDB" id="A0AAN9KVN8"/>
<gene>
    <name evidence="1" type="ORF">VNO77_27374</name>
</gene>
<keyword evidence="2" id="KW-1185">Reference proteome</keyword>